<name>A0A7T5QXQ1_9CAUD</name>
<evidence type="ECO:0000313" key="2">
    <source>
        <dbReference type="EMBL" id="QQG33693.1"/>
    </source>
</evidence>
<dbReference type="EMBL" id="MW343794">
    <property type="protein sequence ID" value="QQG33693.1"/>
    <property type="molecule type" value="Genomic_DNA"/>
</dbReference>
<dbReference type="KEGG" id="vg:77948203"/>
<dbReference type="RefSeq" id="YP_010671941.1">
    <property type="nucleotide sequence ID" value="NC_070973.1"/>
</dbReference>
<organism evidence="2 3">
    <name type="scientific">Cronobacter phage A24</name>
    <dbReference type="NCBI Taxonomy" id="2795745"/>
    <lineage>
        <taxon>Viruses</taxon>
        <taxon>Duplodnaviria</taxon>
        <taxon>Heunggongvirae</taxon>
        <taxon>Uroviricota</taxon>
        <taxon>Caudoviricetes</taxon>
        <taxon>Grimontviridae</taxon>
        <taxon>Crifsvirus</taxon>
        <taxon>Crifsvirus A24</taxon>
    </lineage>
</organism>
<proteinExistence type="predicted"/>
<dbReference type="InterPro" id="IPR026881">
    <property type="entry name" value="WYL_dom"/>
</dbReference>
<evidence type="ECO:0000259" key="1">
    <source>
        <dbReference type="Pfam" id="PF13280"/>
    </source>
</evidence>
<accession>A0A7T5QXQ1</accession>
<reference evidence="2 3" key="1">
    <citation type="submission" date="2020-12" db="EMBL/GenBank/DDBJ databases">
        <authorList>
            <person name="Luo D."/>
            <person name="Li C."/>
            <person name="Zeng H."/>
        </authorList>
    </citation>
    <scope>NUCLEOTIDE SEQUENCE [LARGE SCALE GENOMIC DNA]</scope>
</reference>
<protein>
    <submittedName>
        <fullName evidence="2">WYL domain-containing protein</fullName>
    </submittedName>
</protein>
<keyword evidence="3" id="KW-1185">Reference proteome</keyword>
<sequence>MSEQYRPKMLVMGVPHRVIYTNYKGETRERTIVPIHMWFGHTEYHKEDQWLLRALDKEKGQVRDFALNDMTPNWK</sequence>
<feature type="domain" description="WYL" evidence="1">
    <location>
        <begin position="17"/>
        <end position="70"/>
    </location>
</feature>
<evidence type="ECO:0000313" key="3">
    <source>
        <dbReference type="Proteomes" id="UP000595896"/>
    </source>
</evidence>
<dbReference type="Pfam" id="PF13280">
    <property type="entry name" value="WYL"/>
    <property type="match status" value="1"/>
</dbReference>
<dbReference type="GeneID" id="77948203"/>
<dbReference type="Proteomes" id="UP000595896">
    <property type="component" value="Segment"/>
</dbReference>